<keyword evidence="1" id="KW-1133">Transmembrane helix</keyword>
<keyword evidence="3" id="KW-1185">Reference proteome</keyword>
<proteinExistence type="predicted"/>
<organism evidence="2 3">
    <name type="scientific">Effrenium voratum</name>
    <dbReference type="NCBI Taxonomy" id="2562239"/>
    <lineage>
        <taxon>Eukaryota</taxon>
        <taxon>Sar</taxon>
        <taxon>Alveolata</taxon>
        <taxon>Dinophyceae</taxon>
        <taxon>Suessiales</taxon>
        <taxon>Symbiodiniaceae</taxon>
        <taxon>Effrenium</taxon>
    </lineage>
</organism>
<keyword evidence="1" id="KW-0812">Transmembrane</keyword>
<feature type="transmembrane region" description="Helical" evidence="1">
    <location>
        <begin position="15"/>
        <end position="33"/>
    </location>
</feature>
<keyword evidence="1" id="KW-0472">Membrane</keyword>
<accession>A0AA36MT19</accession>
<dbReference type="Proteomes" id="UP001178507">
    <property type="component" value="Unassembled WGS sequence"/>
</dbReference>
<gene>
    <name evidence="2" type="ORF">EVOR1521_LOCUS10119</name>
</gene>
<feature type="non-terminal residue" evidence="2">
    <location>
        <position position="49"/>
    </location>
</feature>
<name>A0AA36MT19_9DINO</name>
<protein>
    <submittedName>
        <fullName evidence="2">Uncharacterized protein</fullName>
    </submittedName>
</protein>
<dbReference type="AlphaFoldDB" id="A0AA36MT19"/>
<evidence type="ECO:0000256" key="1">
    <source>
        <dbReference type="SAM" id="Phobius"/>
    </source>
</evidence>
<comment type="caution">
    <text evidence="2">The sequence shown here is derived from an EMBL/GenBank/DDBJ whole genome shotgun (WGS) entry which is preliminary data.</text>
</comment>
<evidence type="ECO:0000313" key="2">
    <source>
        <dbReference type="EMBL" id="CAJ1382832.1"/>
    </source>
</evidence>
<feature type="non-terminal residue" evidence="2">
    <location>
        <position position="1"/>
    </location>
</feature>
<evidence type="ECO:0000313" key="3">
    <source>
        <dbReference type="Proteomes" id="UP001178507"/>
    </source>
</evidence>
<dbReference type="EMBL" id="CAUJNA010000946">
    <property type="protein sequence ID" value="CAJ1382832.1"/>
    <property type="molecule type" value="Genomic_DNA"/>
</dbReference>
<reference evidence="2" key="1">
    <citation type="submission" date="2023-08" db="EMBL/GenBank/DDBJ databases">
        <authorList>
            <person name="Chen Y."/>
            <person name="Shah S."/>
            <person name="Dougan E. K."/>
            <person name="Thang M."/>
            <person name="Chan C."/>
        </authorList>
    </citation>
    <scope>NUCLEOTIDE SEQUENCE</scope>
</reference>
<sequence length="49" mass="5563">HVDILQDEQEGTTRTVIAMVVSIWAATMLQVFARHTSRVRQVWGVPAEE</sequence>